<dbReference type="InterPro" id="IPR013103">
    <property type="entry name" value="RVT_2"/>
</dbReference>
<dbReference type="Gramene" id="Bo3g084400.1">
    <property type="protein sequence ID" value="Bo3g084400.1"/>
    <property type="gene ID" value="Bo3g084400"/>
</dbReference>
<reference evidence="2" key="2">
    <citation type="submission" date="2015-03" db="UniProtKB">
        <authorList>
            <consortium name="EnsemblPlants"/>
        </authorList>
    </citation>
    <scope>IDENTIFICATION</scope>
</reference>
<dbReference type="STRING" id="109376.A0A0D3BDD9"/>
<dbReference type="EnsemblPlants" id="Bo3g084400.1">
    <property type="protein sequence ID" value="Bo3g084400.1"/>
    <property type="gene ID" value="Bo3g084400"/>
</dbReference>
<dbReference type="eggNOG" id="KOG0017">
    <property type="taxonomic scope" value="Eukaryota"/>
</dbReference>
<evidence type="ECO:0000313" key="2">
    <source>
        <dbReference type="EnsemblPlants" id="Bo3g084400.1"/>
    </source>
</evidence>
<dbReference type="PANTHER" id="PTHR11439">
    <property type="entry name" value="GAG-POL-RELATED RETROTRANSPOSON"/>
    <property type="match status" value="1"/>
</dbReference>
<keyword evidence="3" id="KW-1185">Reference proteome</keyword>
<organism evidence="2 3">
    <name type="scientific">Brassica oleracea var. oleracea</name>
    <dbReference type="NCBI Taxonomy" id="109376"/>
    <lineage>
        <taxon>Eukaryota</taxon>
        <taxon>Viridiplantae</taxon>
        <taxon>Streptophyta</taxon>
        <taxon>Embryophyta</taxon>
        <taxon>Tracheophyta</taxon>
        <taxon>Spermatophyta</taxon>
        <taxon>Magnoliopsida</taxon>
        <taxon>eudicotyledons</taxon>
        <taxon>Gunneridae</taxon>
        <taxon>Pentapetalae</taxon>
        <taxon>rosids</taxon>
        <taxon>malvids</taxon>
        <taxon>Brassicales</taxon>
        <taxon>Brassicaceae</taxon>
        <taxon>Brassiceae</taxon>
        <taxon>Brassica</taxon>
    </lineage>
</organism>
<dbReference type="HOGENOM" id="CLU_001650_10_0_1"/>
<sequence length="228" mass="26082">MRQFDVNHAFLQGHLTDEVYMMQPPGFVDKDNPTAVCKLRKAVYGLKQAPRAWYNELKTYLLSCGFRNSYADASLFIYNSNGVLMYMLVYVDDIILTGNNTDHINRFVQSFSQHFSLKDLGSLSYFLGIEATHKSTGLLLTQKRYITDLLHRNNMTNAKAVATPMCSTEQLTLKSGHPLDDPKQFRAVVGSLQYLSLTRPDISFAVNRMSQYMHQPTDEHWTAVKRIL</sequence>
<feature type="domain" description="Reverse transcriptase Ty1/copia-type" evidence="1">
    <location>
        <begin position="2"/>
        <end position="166"/>
    </location>
</feature>
<protein>
    <recommendedName>
        <fullName evidence="1">Reverse transcriptase Ty1/copia-type domain-containing protein</fullName>
    </recommendedName>
</protein>
<dbReference type="PANTHER" id="PTHR11439:SF489">
    <property type="entry name" value="RNA-DIRECTED DNA POLYMERASE"/>
    <property type="match status" value="1"/>
</dbReference>
<dbReference type="SUPFAM" id="SSF56672">
    <property type="entry name" value="DNA/RNA polymerases"/>
    <property type="match status" value="1"/>
</dbReference>
<dbReference type="Pfam" id="PF07727">
    <property type="entry name" value="RVT_2"/>
    <property type="match status" value="1"/>
</dbReference>
<dbReference type="OMA" id="STAWNEL"/>
<reference evidence="2 3" key="1">
    <citation type="journal article" date="2014" name="Genome Biol.">
        <title>Transcriptome and methylome profiling reveals relics of genome dominance in the mesopolyploid Brassica oleracea.</title>
        <authorList>
            <person name="Parkin I.A."/>
            <person name="Koh C."/>
            <person name="Tang H."/>
            <person name="Robinson S.J."/>
            <person name="Kagale S."/>
            <person name="Clarke W.E."/>
            <person name="Town C.D."/>
            <person name="Nixon J."/>
            <person name="Krishnakumar V."/>
            <person name="Bidwell S.L."/>
            <person name="Denoeud F."/>
            <person name="Belcram H."/>
            <person name="Links M.G."/>
            <person name="Just J."/>
            <person name="Clarke C."/>
            <person name="Bender T."/>
            <person name="Huebert T."/>
            <person name="Mason A.S."/>
            <person name="Pires J.C."/>
            <person name="Barker G."/>
            <person name="Moore J."/>
            <person name="Walley P.G."/>
            <person name="Manoli S."/>
            <person name="Batley J."/>
            <person name="Edwards D."/>
            <person name="Nelson M.N."/>
            <person name="Wang X."/>
            <person name="Paterson A.H."/>
            <person name="King G."/>
            <person name="Bancroft I."/>
            <person name="Chalhoub B."/>
            <person name="Sharpe A.G."/>
        </authorList>
    </citation>
    <scope>NUCLEOTIDE SEQUENCE</scope>
    <source>
        <strain evidence="2 3">cv. TO1000</strain>
    </source>
</reference>
<dbReference type="Proteomes" id="UP000032141">
    <property type="component" value="Chromosome C3"/>
</dbReference>
<dbReference type="AlphaFoldDB" id="A0A0D3BDD9"/>
<evidence type="ECO:0000259" key="1">
    <source>
        <dbReference type="Pfam" id="PF07727"/>
    </source>
</evidence>
<name>A0A0D3BDD9_BRAOL</name>
<accession>A0A0D3BDD9</accession>
<dbReference type="InterPro" id="IPR043502">
    <property type="entry name" value="DNA/RNA_pol_sf"/>
</dbReference>
<proteinExistence type="predicted"/>
<evidence type="ECO:0000313" key="3">
    <source>
        <dbReference type="Proteomes" id="UP000032141"/>
    </source>
</evidence>